<evidence type="ECO:0000256" key="8">
    <source>
        <dbReference type="ARBA" id="ARBA00022723"/>
    </source>
</evidence>
<evidence type="ECO:0000256" key="9">
    <source>
        <dbReference type="ARBA" id="ARBA00022737"/>
    </source>
</evidence>
<dbReference type="PANTHER" id="PTHR11685">
    <property type="entry name" value="RBR FAMILY RING FINGER AND IBR DOMAIN-CONTAINING"/>
    <property type="match status" value="1"/>
</dbReference>
<dbReference type="InterPro" id="IPR002867">
    <property type="entry name" value="IBR_dom"/>
</dbReference>
<comment type="pathway">
    <text evidence="4">Protein modification; protein ubiquitination.</text>
</comment>
<dbReference type="InterPro" id="IPR013083">
    <property type="entry name" value="Znf_RING/FYVE/PHD"/>
</dbReference>
<dbReference type="RefSeq" id="XP_027192464.1">
    <property type="nucleotide sequence ID" value="XM_027336663.1"/>
</dbReference>
<keyword evidence="14" id="KW-1133">Transmembrane helix</keyword>
<dbReference type="Proteomes" id="UP000087171">
    <property type="component" value="Chromosome Ca1"/>
</dbReference>
<protein>
    <recommendedName>
        <fullName evidence="6">RBR-type E3 ubiquitin transferase</fullName>
        <ecNumber evidence="6">2.3.2.31</ecNumber>
    </recommendedName>
</protein>
<evidence type="ECO:0000256" key="2">
    <source>
        <dbReference type="ARBA" id="ARBA00001947"/>
    </source>
</evidence>
<keyword evidence="9" id="KW-0677">Repeat</keyword>
<dbReference type="InterPro" id="IPR031127">
    <property type="entry name" value="E3_UB_ligase_RBR"/>
</dbReference>
<evidence type="ECO:0000256" key="3">
    <source>
        <dbReference type="ARBA" id="ARBA00003976"/>
    </source>
</evidence>
<keyword evidence="14" id="KW-0472">Membrane</keyword>
<dbReference type="PROSITE" id="PS50089">
    <property type="entry name" value="ZF_RING_2"/>
    <property type="match status" value="1"/>
</dbReference>
<organism evidence="17 18">
    <name type="scientific">Cicer arietinum</name>
    <name type="common">Chickpea</name>
    <name type="synonym">Garbanzo</name>
    <dbReference type="NCBI Taxonomy" id="3827"/>
    <lineage>
        <taxon>Eukaryota</taxon>
        <taxon>Viridiplantae</taxon>
        <taxon>Streptophyta</taxon>
        <taxon>Embryophyta</taxon>
        <taxon>Tracheophyta</taxon>
        <taxon>Spermatophyta</taxon>
        <taxon>Magnoliopsida</taxon>
        <taxon>eudicotyledons</taxon>
        <taxon>Gunneridae</taxon>
        <taxon>Pentapetalae</taxon>
        <taxon>rosids</taxon>
        <taxon>fabids</taxon>
        <taxon>Fabales</taxon>
        <taxon>Fabaceae</taxon>
        <taxon>Papilionoideae</taxon>
        <taxon>50 kb inversion clade</taxon>
        <taxon>NPAAA clade</taxon>
        <taxon>Hologalegina</taxon>
        <taxon>IRL clade</taxon>
        <taxon>Cicereae</taxon>
        <taxon>Cicer</taxon>
    </lineage>
</organism>
<evidence type="ECO:0000256" key="6">
    <source>
        <dbReference type="ARBA" id="ARBA00012251"/>
    </source>
</evidence>
<comment type="catalytic activity">
    <reaction evidence="1">
        <text>[E2 ubiquitin-conjugating enzyme]-S-ubiquitinyl-L-cysteine + [acceptor protein]-L-lysine = [E2 ubiquitin-conjugating enzyme]-L-cysteine + [acceptor protein]-N(6)-ubiquitinyl-L-lysine.</text>
        <dbReference type="EC" id="2.3.2.31"/>
    </reaction>
</comment>
<evidence type="ECO:0000256" key="14">
    <source>
        <dbReference type="SAM" id="Phobius"/>
    </source>
</evidence>
<dbReference type="OrthoDB" id="10009520at2759"/>
<comment type="cofactor">
    <cofactor evidence="2">
        <name>Zn(2+)</name>
        <dbReference type="ChEBI" id="CHEBI:29105"/>
    </cofactor>
</comment>
<dbReference type="Gene3D" id="1.20.120.1750">
    <property type="match status" value="1"/>
</dbReference>
<proteinExistence type="inferred from homology"/>
<dbReference type="GO" id="GO:0016567">
    <property type="term" value="P:protein ubiquitination"/>
    <property type="evidence" value="ECO:0007669"/>
    <property type="project" value="UniProtKB-UniPathway"/>
</dbReference>
<dbReference type="KEGG" id="cam:113783911"/>
<dbReference type="GO" id="GO:0008270">
    <property type="term" value="F:zinc ion binding"/>
    <property type="evidence" value="ECO:0007669"/>
    <property type="project" value="UniProtKB-KW"/>
</dbReference>
<dbReference type="InterPro" id="IPR044066">
    <property type="entry name" value="TRIAD_supradom"/>
</dbReference>
<dbReference type="PaxDb" id="3827-XP_004488173.1"/>
<keyword evidence="17" id="KW-1185">Reference proteome</keyword>
<evidence type="ECO:0000256" key="13">
    <source>
        <dbReference type="PROSITE-ProRule" id="PRU00175"/>
    </source>
</evidence>
<evidence type="ECO:0000313" key="18">
    <source>
        <dbReference type="RefSeq" id="XP_027192464.1"/>
    </source>
</evidence>
<dbReference type="UniPathway" id="UPA00143"/>
<keyword evidence="12" id="KW-0862">Zinc</keyword>
<reference evidence="17" key="1">
    <citation type="journal article" date="2013" name="Nat. Biotechnol.">
        <title>Draft genome sequence of chickpea (Cicer arietinum) provides a resource for trait improvement.</title>
        <authorList>
            <person name="Varshney R.K."/>
            <person name="Song C."/>
            <person name="Saxena R.K."/>
            <person name="Azam S."/>
            <person name="Yu S."/>
            <person name="Sharpe A.G."/>
            <person name="Cannon S."/>
            <person name="Baek J."/>
            <person name="Rosen B.D."/>
            <person name="Tar'an B."/>
            <person name="Millan T."/>
            <person name="Zhang X."/>
            <person name="Ramsay L.D."/>
            <person name="Iwata A."/>
            <person name="Wang Y."/>
            <person name="Nelson W."/>
            <person name="Farmer A.D."/>
            <person name="Gaur P.M."/>
            <person name="Soderlund C."/>
            <person name="Penmetsa R.V."/>
            <person name="Xu C."/>
            <person name="Bharti A.K."/>
            <person name="He W."/>
            <person name="Winter P."/>
            <person name="Zhao S."/>
            <person name="Hane J.K."/>
            <person name="Carrasquilla-Garcia N."/>
            <person name="Condie J.A."/>
            <person name="Upadhyaya H.D."/>
            <person name="Luo M.C."/>
            <person name="Thudi M."/>
            <person name="Gowda C.L."/>
            <person name="Singh N.P."/>
            <person name="Lichtenzveig J."/>
            <person name="Gali K.K."/>
            <person name="Rubio J."/>
            <person name="Nadarajan N."/>
            <person name="Dolezel J."/>
            <person name="Bansal K.C."/>
            <person name="Xu X."/>
            <person name="Edwards D."/>
            <person name="Zhang G."/>
            <person name="Kahl G."/>
            <person name="Gil J."/>
            <person name="Singh K.B."/>
            <person name="Datta S.K."/>
            <person name="Jackson S.A."/>
            <person name="Wang J."/>
            <person name="Cook D.R."/>
        </authorList>
    </citation>
    <scope>NUCLEOTIDE SEQUENCE [LARGE SCALE GENOMIC DNA]</scope>
    <source>
        <strain evidence="17">cv. CDC Frontier</strain>
    </source>
</reference>
<dbReference type="InterPro" id="IPR001841">
    <property type="entry name" value="Znf_RING"/>
</dbReference>
<comment type="function">
    <text evidence="3">Might act as an E3 ubiquitin-protein ligase, or as part of E3 complex, which accepts ubiquitin from specific E2 ubiquitin-conjugating enzymes and then transfers it to substrates.</text>
</comment>
<reference evidence="18" key="2">
    <citation type="submission" date="2025-08" db="UniProtKB">
        <authorList>
            <consortium name="RefSeq"/>
        </authorList>
    </citation>
    <scope>IDENTIFICATION</scope>
    <source>
        <tissue evidence="18">Etiolated seedlings</tissue>
    </source>
</reference>
<feature type="domain" description="RING-type" evidence="15">
    <location>
        <begin position="62"/>
        <end position="107"/>
    </location>
</feature>
<dbReference type="GO" id="GO:0061630">
    <property type="term" value="F:ubiquitin protein ligase activity"/>
    <property type="evidence" value="ECO:0007669"/>
    <property type="project" value="UniProtKB-EC"/>
</dbReference>
<keyword evidence="7" id="KW-0808">Transferase</keyword>
<evidence type="ECO:0000259" key="16">
    <source>
        <dbReference type="PROSITE" id="PS51873"/>
    </source>
</evidence>
<dbReference type="EC" id="2.3.2.31" evidence="6"/>
<evidence type="ECO:0000256" key="11">
    <source>
        <dbReference type="ARBA" id="ARBA00022786"/>
    </source>
</evidence>
<keyword evidence="8" id="KW-0479">Metal-binding</keyword>
<evidence type="ECO:0000256" key="7">
    <source>
        <dbReference type="ARBA" id="ARBA00022679"/>
    </source>
</evidence>
<gene>
    <name evidence="18" type="primary">LOC113783911</name>
</gene>
<dbReference type="Pfam" id="PF01485">
    <property type="entry name" value="IBR"/>
    <property type="match status" value="1"/>
</dbReference>
<keyword evidence="14" id="KW-0812">Transmembrane</keyword>
<name>A0A3Q7XG65_CICAR</name>
<evidence type="ECO:0000256" key="10">
    <source>
        <dbReference type="ARBA" id="ARBA00022771"/>
    </source>
</evidence>
<feature type="domain" description="RING-type" evidence="16">
    <location>
        <begin position="58"/>
        <end position="280"/>
    </location>
</feature>
<sequence>MGNKVSMLHCVPIKTKRKTKGQILTIPTLSSLSNLRLDNSIEANETTIATPLPLQETPFYDCQICYESKPPNFIFNIEGCTHFYCTQCTMQYIVSKLDANQINIFCPEPGCSAVLNPRNCKPILPNNLLNWWEKALIESMIPEKNKFYCPYHDCSTLLILSEAHDNNNDQEAGVGIIKNTQCVCPLCKRKVCVNCKSPWHVDMTCTKFQKMKRSNHDDLMLDLVKKKNWRKCPNCGRIIEKTHGCGHMQCWYVHFISLLLLFYLHNVFPFIYYRFGCVCL</sequence>
<evidence type="ECO:0000256" key="4">
    <source>
        <dbReference type="ARBA" id="ARBA00004906"/>
    </source>
</evidence>
<evidence type="ECO:0000259" key="15">
    <source>
        <dbReference type="PROSITE" id="PS50089"/>
    </source>
</evidence>
<keyword evidence="10 13" id="KW-0863">Zinc-finger</keyword>
<dbReference type="STRING" id="3827.A0A3Q7XG65"/>
<comment type="similarity">
    <text evidence="5">Belongs to the RBR family. Ariadne subfamily.</text>
</comment>
<dbReference type="PROSITE" id="PS51873">
    <property type="entry name" value="TRIAD"/>
    <property type="match status" value="1"/>
</dbReference>
<dbReference type="AlphaFoldDB" id="A0A3Q7XG65"/>
<dbReference type="SUPFAM" id="SSF57850">
    <property type="entry name" value="RING/U-box"/>
    <property type="match status" value="2"/>
</dbReference>
<accession>A0A3Q7XG65</accession>
<evidence type="ECO:0000256" key="1">
    <source>
        <dbReference type="ARBA" id="ARBA00001798"/>
    </source>
</evidence>
<dbReference type="FunFam" id="3.30.40.10:FF:000230">
    <property type="entry name" value="RBR-type E3 ubiquitin transferase"/>
    <property type="match status" value="1"/>
</dbReference>
<evidence type="ECO:0000256" key="5">
    <source>
        <dbReference type="ARBA" id="ARBA00005884"/>
    </source>
</evidence>
<evidence type="ECO:0000256" key="12">
    <source>
        <dbReference type="ARBA" id="ARBA00022833"/>
    </source>
</evidence>
<evidence type="ECO:0000313" key="17">
    <source>
        <dbReference type="Proteomes" id="UP000087171"/>
    </source>
</evidence>
<feature type="transmembrane region" description="Helical" evidence="14">
    <location>
        <begin position="251"/>
        <end position="273"/>
    </location>
</feature>
<keyword evidence="11" id="KW-0833">Ubl conjugation pathway</keyword>
<dbReference type="SMART" id="SM00647">
    <property type="entry name" value="IBR"/>
    <property type="match status" value="1"/>
</dbReference>
<dbReference type="Gene3D" id="3.30.40.10">
    <property type="entry name" value="Zinc/RING finger domain, C3HC4 (zinc finger)"/>
    <property type="match status" value="1"/>
</dbReference>